<reference evidence="3" key="1">
    <citation type="journal article" date="2011" name="Genome Biol.">
        <title>Comparative genomics of the social amoebae Dictyostelium discoideum and Dictyostelium purpureum.</title>
        <authorList>
            <consortium name="US DOE Joint Genome Institute (JGI-PGF)"/>
            <person name="Sucgang R."/>
            <person name="Kuo A."/>
            <person name="Tian X."/>
            <person name="Salerno W."/>
            <person name="Parikh A."/>
            <person name="Feasley C.L."/>
            <person name="Dalin E."/>
            <person name="Tu H."/>
            <person name="Huang E."/>
            <person name="Barry K."/>
            <person name="Lindquist E."/>
            <person name="Shapiro H."/>
            <person name="Bruce D."/>
            <person name="Schmutz J."/>
            <person name="Salamov A."/>
            <person name="Fey P."/>
            <person name="Gaudet P."/>
            <person name="Anjard C."/>
            <person name="Babu M.M."/>
            <person name="Basu S."/>
            <person name="Bushmanova Y."/>
            <person name="van der Wel H."/>
            <person name="Katoh-Kurasawa M."/>
            <person name="Dinh C."/>
            <person name="Coutinho P.M."/>
            <person name="Saito T."/>
            <person name="Elias M."/>
            <person name="Schaap P."/>
            <person name="Kay R.R."/>
            <person name="Henrissat B."/>
            <person name="Eichinger L."/>
            <person name="Rivero F."/>
            <person name="Putnam N.H."/>
            <person name="West C.M."/>
            <person name="Loomis W.F."/>
            <person name="Chisholm R.L."/>
            <person name="Shaulsky G."/>
            <person name="Strassmann J.E."/>
            <person name="Queller D.C."/>
            <person name="Kuspa A."/>
            <person name="Grigoriev I.V."/>
        </authorList>
    </citation>
    <scope>NUCLEOTIDE SEQUENCE [LARGE SCALE GENOMIC DNA]</scope>
    <source>
        <strain evidence="3">QSDP1</strain>
    </source>
</reference>
<dbReference type="InterPro" id="IPR021837">
    <property type="entry name" value="CfaA/B/C"/>
</dbReference>
<dbReference type="EMBL" id="GL871258">
    <property type="protein sequence ID" value="EGC31373.1"/>
    <property type="molecule type" value="Genomic_DNA"/>
</dbReference>
<keyword evidence="1" id="KW-0732">Signal</keyword>
<gene>
    <name evidence="2" type="ORF">DICPUDRAFT_82736</name>
</gene>
<dbReference type="VEuPathDB" id="AmoebaDB:DICPUDRAFT_82736"/>
<dbReference type="OMA" id="FEINTCD"/>
<keyword evidence="3" id="KW-1185">Reference proteome</keyword>
<dbReference type="GeneID" id="10505842"/>
<organism evidence="2 3">
    <name type="scientific">Dictyostelium purpureum</name>
    <name type="common">Slime mold</name>
    <dbReference type="NCBI Taxonomy" id="5786"/>
    <lineage>
        <taxon>Eukaryota</taxon>
        <taxon>Amoebozoa</taxon>
        <taxon>Evosea</taxon>
        <taxon>Eumycetozoa</taxon>
        <taxon>Dictyostelia</taxon>
        <taxon>Dictyosteliales</taxon>
        <taxon>Dictyosteliaceae</taxon>
        <taxon>Dictyostelium</taxon>
    </lineage>
</organism>
<dbReference type="PANTHER" id="PTHR33576">
    <property type="entry name" value="CARBOHYDRATE BINDING DOMAIN-CONTAINING PROTEIN-RELATED"/>
    <property type="match status" value="1"/>
</dbReference>
<dbReference type="FunCoup" id="F0ZXF2">
    <property type="interactions" value="937"/>
</dbReference>
<evidence type="ECO:0000313" key="3">
    <source>
        <dbReference type="Proteomes" id="UP000001064"/>
    </source>
</evidence>
<dbReference type="eggNOG" id="ENOG502RIJ3">
    <property type="taxonomic scope" value="Eukaryota"/>
</dbReference>
<accession>F0ZXF2</accession>
<dbReference type="KEGG" id="dpp:DICPUDRAFT_82736"/>
<dbReference type="Proteomes" id="UP000001064">
    <property type="component" value="Unassembled WGS sequence"/>
</dbReference>
<evidence type="ECO:0000313" key="2">
    <source>
        <dbReference type="EMBL" id="EGC31373.1"/>
    </source>
</evidence>
<dbReference type="AlphaFoldDB" id="F0ZXF2"/>
<dbReference type="InParanoid" id="F0ZXF2"/>
<protein>
    <submittedName>
        <fullName evidence="2">Uncharacterized protein</fullName>
    </submittedName>
</protein>
<dbReference type="OrthoDB" id="23493at2759"/>
<feature type="signal peptide" evidence="1">
    <location>
        <begin position="1"/>
        <end position="17"/>
    </location>
</feature>
<evidence type="ECO:0000256" key="1">
    <source>
        <dbReference type="SAM" id="SignalP"/>
    </source>
</evidence>
<feature type="chain" id="PRO_5003262038" evidence="1">
    <location>
        <begin position="18"/>
        <end position="223"/>
    </location>
</feature>
<sequence length="223" mass="24555">MKLLLVLLFISFNYSFGEKQFINFLPYRTQCSGNPYGVGISIVANKCLNDVEYFVDGYKYNSYFAYSQTDSNNATTVYLTSYGQRNCSGPEGQTSYFEINTCDNSPPMAQPKYSPYSYVTVTNKPSFSDNSVVNAVYSNDQDSSSSDNSGSPVCNNDNFLFATSMTDGFEIELQSGVVDTFSCKNGQPFLNSCFKSDCNNGTIALSCSPSLSESTKNVCPIEQ</sequence>
<name>F0ZXF2_DICPU</name>
<proteinExistence type="predicted"/>
<dbReference type="PANTHER" id="PTHR33576:SF4">
    <property type="entry name" value="TRANSMEMBRANE PROTEIN"/>
    <property type="match status" value="1"/>
</dbReference>
<dbReference type="Pfam" id="PF11912">
    <property type="entry name" value="CfaA_B_C"/>
    <property type="match status" value="1"/>
</dbReference>
<dbReference type="RefSeq" id="XP_003292094.1">
    <property type="nucleotide sequence ID" value="XM_003292046.1"/>
</dbReference>